<evidence type="ECO:0000313" key="9">
    <source>
        <dbReference type="EMBL" id="QQZ49010.1"/>
    </source>
</evidence>
<dbReference type="GO" id="GO:0016705">
    <property type="term" value="F:oxidoreductase activity, acting on paired donors, with incorporation or reduction of molecular oxygen"/>
    <property type="evidence" value="ECO:0007669"/>
    <property type="project" value="InterPro"/>
</dbReference>
<name>A0A974S701_9CAUL</name>
<evidence type="ECO:0000256" key="8">
    <source>
        <dbReference type="RuleBase" id="RU000461"/>
    </source>
</evidence>
<dbReference type="Pfam" id="PF00067">
    <property type="entry name" value="p450"/>
    <property type="match status" value="1"/>
</dbReference>
<proteinExistence type="inferred from homology"/>
<dbReference type="GO" id="GO:0005506">
    <property type="term" value="F:iron ion binding"/>
    <property type="evidence" value="ECO:0007669"/>
    <property type="project" value="InterPro"/>
</dbReference>
<dbReference type="InterPro" id="IPR017972">
    <property type="entry name" value="Cyt_P450_CS"/>
</dbReference>
<protein>
    <submittedName>
        <fullName evidence="9">Cytochrome P450</fullName>
    </submittedName>
</protein>
<dbReference type="PANTHER" id="PTHR24291:SF50">
    <property type="entry name" value="BIFUNCTIONAL ALBAFLAVENONE MONOOXYGENASE_TERPENE SYNTHASE"/>
    <property type="match status" value="1"/>
</dbReference>
<organism evidence="9">
    <name type="scientific">Phenylobacterium glaciei</name>
    <dbReference type="NCBI Taxonomy" id="2803784"/>
    <lineage>
        <taxon>Bacteria</taxon>
        <taxon>Pseudomonadati</taxon>
        <taxon>Pseudomonadota</taxon>
        <taxon>Alphaproteobacteria</taxon>
        <taxon>Caulobacterales</taxon>
        <taxon>Caulobacteraceae</taxon>
        <taxon>Phenylobacterium</taxon>
    </lineage>
</organism>
<dbReference type="PRINTS" id="PR00465">
    <property type="entry name" value="EP450IV"/>
</dbReference>
<evidence type="ECO:0000256" key="1">
    <source>
        <dbReference type="ARBA" id="ARBA00010617"/>
    </source>
</evidence>
<reference evidence="9" key="1">
    <citation type="submission" date="2021-01" db="EMBL/GenBank/DDBJ databases">
        <title>Genome sequence of Phenylobacterium sp. 20VBR1 isolated from a valley glaceir, Ny-Alesund, Svalbard.</title>
        <authorList>
            <person name="Thomas F.A."/>
            <person name="Krishnan K.P."/>
            <person name="Sinha R.K."/>
        </authorList>
    </citation>
    <scope>NUCLEOTIDE SEQUENCE</scope>
    <source>
        <strain evidence="9">20VBR1</strain>
    </source>
</reference>
<dbReference type="GO" id="GO:0020037">
    <property type="term" value="F:heme binding"/>
    <property type="evidence" value="ECO:0007669"/>
    <property type="project" value="InterPro"/>
</dbReference>
<keyword evidence="6 8" id="KW-0503">Monooxygenase</keyword>
<dbReference type="InterPro" id="IPR036396">
    <property type="entry name" value="Cyt_P450_sf"/>
</dbReference>
<dbReference type="PANTHER" id="PTHR24291">
    <property type="entry name" value="CYTOCHROME P450 FAMILY 4"/>
    <property type="match status" value="1"/>
</dbReference>
<keyword evidence="4 8" id="KW-0560">Oxidoreductase</keyword>
<gene>
    <name evidence="9" type="ORF">JKL49_17485</name>
</gene>
<evidence type="ECO:0000256" key="3">
    <source>
        <dbReference type="ARBA" id="ARBA00022723"/>
    </source>
</evidence>
<dbReference type="InterPro" id="IPR050196">
    <property type="entry name" value="Cytochrome_P450_Monoox"/>
</dbReference>
<dbReference type="InterPro" id="IPR001128">
    <property type="entry name" value="Cyt_P450"/>
</dbReference>
<evidence type="ECO:0000256" key="4">
    <source>
        <dbReference type="ARBA" id="ARBA00023002"/>
    </source>
</evidence>
<dbReference type="SUPFAM" id="SSF48264">
    <property type="entry name" value="Cytochrome P450"/>
    <property type="match status" value="1"/>
</dbReference>
<keyword evidence="2 7" id="KW-0349">Heme</keyword>
<dbReference type="InterPro" id="IPR002403">
    <property type="entry name" value="Cyt_P450_E_grp-IV"/>
</dbReference>
<dbReference type="AlphaFoldDB" id="A0A974S701"/>
<comment type="similarity">
    <text evidence="1 8">Belongs to the cytochrome P450 family.</text>
</comment>
<sequence>MGGRGGPRRLGRRRDPEEILARLPYLKMVWEETLRLYPPALRIDREAMADDDLCGHAIRKGDQISIWPWIVHRHRLLWDEPDVFNPENFDPEAKAAHHRFQYIPFGAGPRVCIGRPSPRPRACWCSPTGWPASASAPSPATRWSPPATSPSGLRAACPWSWSGCSATSNVIPAVAKRRAGTRALGPGSRLAYRRPG</sequence>
<dbReference type="EMBL" id="CP068570">
    <property type="protein sequence ID" value="QQZ49010.1"/>
    <property type="molecule type" value="Genomic_DNA"/>
</dbReference>
<evidence type="ECO:0000256" key="5">
    <source>
        <dbReference type="ARBA" id="ARBA00023004"/>
    </source>
</evidence>
<dbReference type="PROSITE" id="PS00086">
    <property type="entry name" value="CYTOCHROME_P450"/>
    <property type="match status" value="1"/>
</dbReference>
<evidence type="ECO:0000256" key="7">
    <source>
        <dbReference type="PIRSR" id="PIRSR602403-1"/>
    </source>
</evidence>
<feature type="binding site" description="axial binding residue" evidence="7">
    <location>
        <position position="112"/>
    </location>
    <ligand>
        <name>heme</name>
        <dbReference type="ChEBI" id="CHEBI:30413"/>
    </ligand>
    <ligandPart>
        <name>Fe</name>
        <dbReference type="ChEBI" id="CHEBI:18248"/>
    </ligandPart>
</feature>
<evidence type="ECO:0000256" key="2">
    <source>
        <dbReference type="ARBA" id="ARBA00022617"/>
    </source>
</evidence>
<accession>A0A974S701</accession>
<keyword evidence="3 7" id="KW-0479">Metal-binding</keyword>
<keyword evidence="5 7" id="KW-0408">Iron</keyword>
<evidence type="ECO:0000256" key="6">
    <source>
        <dbReference type="ARBA" id="ARBA00023033"/>
    </source>
</evidence>
<dbReference type="GO" id="GO:0004497">
    <property type="term" value="F:monooxygenase activity"/>
    <property type="evidence" value="ECO:0007669"/>
    <property type="project" value="UniProtKB-KW"/>
</dbReference>
<dbReference type="Gene3D" id="1.10.630.10">
    <property type="entry name" value="Cytochrome P450"/>
    <property type="match status" value="1"/>
</dbReference>
<comment type="cofactor">
    <cofactor evidence="7">
        <name>heme</name>
        <dbReference type="ChEBI" id="CHEBI:30413"/>
    </cofactor>
</comment>